<dbReference type="GeneID" id="103044513"/>
<dbReference type="InterPro" id="IPR039895">
    <property type="entry name" value="COBL-like"/>
</dbReference>
<dbReference type="InterPro" id="IPR019025">
    <property type="entry name" value="Cordon-bleu_ubiquitin_domain"/>
</dbReference>
<sequence length="883" mass="98048">MFTSVKRTYSHSESDCRGGPGPGPAQHLWHSHSQSSLAGHKRRKFLTSLSLTRTQSDTHMEQEELTERELTLTVQLPKGQEGAVVVHGSKPVMDLLVALCAQYHLNPSDHIIELISTNQNQIKFKPSSLIGSLEAERVILKLKGGDDSHRRGSNIPVPTVRLMINYRKSHKAVVRVNPRVLLAEILPAVCEKCEFDLDTTVLLRDSQSEDPLDLTKTLNDYGIRDLYAKDMKVVSNAPRDPSTPTHNGCEEEKLVMIEKRQHEKENKGFLSLFRRSKKTAEEGGSNPSSAPTSPAWKKQHVVSMSCLKASSPTPMPTADMPKKRRAPQPPSMMGSQSFPCGLNSSQSITLPADAAGGNQGVLTRVSSTESSLKRTKRRAPPPPCTSPSIPDSCDSDKERSNVGAYHDLTSLEEAPEEEDVQSHLCDSYSNQSSDFTGSLPTQSPSLMTEILSEFMDLTKAEKQDDLLISSTATYLPPAEDSSLSSPASDLDSSSIAPPGCQLWRNCSQREGLTTFTVVPRRRQTSPKHYEVLITLEASQANEKMEIPECISKDDETLEWKNTEMENLVSKELNENETNTQEKGNSEDLEGSDAQLGILESIIKEFDKVNLDTDVEKHLTEEIEDPILVDEEEKDWVEKYKERRRKFQGNYKKPVNLDKWMKDFEEKLGYTVEDEPKEVDNGFSPPPPPACSVYWEQDMSLRGIEDGTEGFKADREVEDKDSSLYEDEPYHEPMAYKVLDPYQDLNHFSNLHSSKASLNFGAPEVPLSLESPDHVQSSYKIDSSNTLQPNPVLSTVDCPHNHQNHSTADPPSPAPVSLFALAVARRAQTLQKWGVSSQASCSQTQLTGGLFPQRSSHCVPPAQAVRGQVFVSPLTYIAENGVRG</sequence>
<feature type="region of interest" description="Disordered" evidence="1">
    <location>
        <begin position="707"/>
        <end position="728"/>
    </location>
</feature>
<evidence type="ECO:0000313" key="3">
    <source>
        <dbReference type="Ensembl" id="ENSAMXP00005054064.1"/>
    </source>
</evidence>
<dbReference type="InterPro" id="IPR003116">
    <property type="entry name" value="RBD_dom"/>
</dbReference>
<dbReference type="PANTHER" id="PTHR21557">
    <property type="entry name" value="CORDON-BLEU"/>
    <property type="match status" value="1"/>
</dbReference>
<feature type="region of interest" description="Disordered" evidence="1">
    <location>
        <begin position="1"/>
        <end position="40"/>
    </location>
</feature>
<feature type="compositionally biased region" description="Low complexity" evidence="1">
    <location>
        <begin position="26"/>
        <end position="37"/>
    </location>
</feature>
<name>A0A8B9LNP0_ASTMX</name>
<evidence type="ECO:0000259" key="2">
    <source>
        <dbReference type="PROSITE" id="PS50898"/>
    </source>
</evidence>
<feature type="domain" description="RBD" evidence="2">
    <location>
        <begin position="70"/>
        <end position="143"/>
    </location>
</feature>
<dbReference type="Gene3D" id="3.10.20.90">
    <property type="entry name" value="Phosphatidylinositol 3-kinase Catalytic Subunit, Chain A, domain 1"/>
    <property type="match status" value="1"/>
</dbReference>
<dbReference type="AlphaFoldDB" id="A0A8B9LNP0"/>
<dbReference type="Ensembl" id="ENSAMXT00005058466.1">
    <property type="protein sequence ID" value="ENSAMXP00005054064.1"/>
    <property type="gene ID" value="ENSAMXG00005024197.1"/>
</dbReference>
<organism evidence="3 4">
    <name type="scientific">Astyanax mexicanus</name>
    <name type="common">Blind cave fish</name>
    <name type="synonym">Astyanax fasciatus mexicanus</name>
    <dbReference type="NCBI Taxonomy" id="7994"/>
    <lineage>
        <taxon>Eukaryota</taxon>
        <taxon>Metazoa</taxon>
        <taxon>Chordata</taxon>
        <taxon>Craniata</taxon>
        <taxon>Vertebrata</taxon>
        <taxon>Euteleostomi</taxon>
        <taxon>Actinopterygii</taxon>
        <taxon>Neopterygii</taxon>
        <taxon>Teleostei</taxon>
        <taxon>Ostariophysi</taxon>
        <taxon>Characiformes</taxon>
        <taxon>Characoidei</taxon>
        <taxon>Acestrorhamphidae</taxon>
        <taxon>Acestrorhamphinae</taxon>
        <taxon>Astyanax</taxon>
    </lineage>
</organism>
<dbReference type="OrthoDB" id="8882621at2759"/>
<evidence type="ECO:0000256" key="1">
    <source>
        <dbReference type="SAM" id="MobiDB-lite"/>
    </source>
</evidence>
<dbReference type="KEGG" id="amex:103044513"/>
<feature type="compositionally biased region" description="Polar residues" evidence="1">
    <location>
        <begin position="360"/>
        <end position="370"/>
    </location>
</feature>
<evidence type="ECO:0000313" key="4">
    <source>
        <dbReference type="Proteomes" id="UP000694621"/>
    </source>
</evidence>
<dbReference type="Pfam" id="PF09469">
    <property type="entry name" value="Cobl"/>
    <property type="match status" value="1"/>
</dbReference>
<dbReference type="GO" id="GO:0007165">
    <property type="term" value="P:signal transduction"/>
    <property type="evidence" value="ECO:0007669"/>
    <property type="project" value="InterPro"/>
</dbReference>
<dbReference type="CTD" id="100536063"/>
<protein>
    <submittedName>
        <fullName evidence="3">Cordon-bleu WH2 repeat protein-like 1a</fullName>
    </submittedName>
</protein>
<dbReference type="GO" id="GO:0003785">
    <property type="term" value="F:actin monomer binding"/>
    <property type="evidence" value="ECO:0007669"/>
    <property type="project" value="InterPro"/>
</dbReference>
<feature type="region of interest" description="Disordered" evidence="1">
    <location>
        <begin position="278"/>
        <end position="441"/>
    </location>
</feature>
<reference evidence="3" key="1">
    <citation type="submission" date="2025-08" db="UniProtKB">
        <authorList>
            <consortium name="Ensembl"/>
        </authorList>
    </citation>
    <scope>IDENTIFICATION</scope>
</reference>
<proteinExistence type="predicted"/>
<dbReference type="PROSITE" id="PS50898">
    <property type="entry name" value="RBD"/>
    <property type="match status" value="1"/>
</dbReference>
<dbReference type="Proteomes" id="UP000694621">
    <property type="component" value="Unplaced"/>
</dbReference>
<feature type="compositionally biased region" description="Polar residues" evidence="1">
    <location>
        <begin position="333"/>
        <end position="349"/>
    </location>
</feature>
<feature type="compositionally biased region" description="Polar residues" evidence="1">
    <location>
        <begin position="427"/>
        <end position="441"/>
    </location>
</feature>
<accession>A0A8B9LNP0</accession>
<dbReference type="PANTHER" id="PTHR21557:SF2">
    <property type="entry name" value="CORDON-BLEU PROTEIN-LIKE 1"/>
    <property type="match status" value="1"/>
</dbReference>